<dbReference type="OrthoDB" id="203237at2759"/>
<comment type="similarity">
    <text evidence="2 8">Belongs to the methyltransferase superfamily. LCMT family.</text>
</comment>
<evidence type="ECO:0000256" key="6">
    <source>
        <dbReference type="ARBA" id="ARBA00022679"/>
    </source>
</evidence>
<dbReference type="EMBL" id="NJEU01000978">
    <property type="protein sequence ID" value="PHH69208.1"/>
    <property type="molecule type" value="Genomic_DNA"/>
</dbReference>
<dbReference type="Gene3D" id="3.40.50.150">
    <property type="entry name" value="Vaccinia Virus protein VP39"/>
    <property type="match status" value="1"/>
</dbReference>
<dbReference type="InterPro" id="IPR016651">
    <property type="entry name" value="LCMT1"/>
</dbReference>
<feature type="binding site" evidence="9">
    <location>
        <position position="111"/>
    </location>
    <ligand>
        <name>S-adenosyl-L-methionine</name>
        <dbReference type="ChEBI" id="CHEBI:59789"/>
    </ligand>
</feature>
<dbReference type="PANTHER" id="PTHR13600">
    <property type="entry name" value="LEUCINE CARBOXYL METHYLTRANSFERASE"/>
    <property type="match status" value="1"/>
</dbReference>
<evidence type="ECO:0000256" key="3">
    <source>
        <dbReference type="ARBA" id="ARBA00012834"/>
    </source>
</evidence>
<accession>A0A2C5XTH0</accession>
<keyword evidence="7 8" id="KW-0949">S-adenosyl-L-methionine</keyword>
<dbReference type="Proteomes" id="UP000224854">
    <property type="component" value="Unassembled WGS sequence"/>
</dbReference>
<evidence type="ECO:0000256" key="9">
    <source>
        <dbReference type="PIRSR" id="PIRSR016305-1"/>
    </source>
</evidence>
<evidence type="ECO:0000256" key="4">
    <source>
        <dbReference type="ARBA" id="ARBA00017497"/>
    </source>
</evidence>
<proteinExistence type="inferred from homology"/>
<sequence length="252" mass="28157">MAMSVRSRHLCTDTRPLRLLGRRPGPRLTYHEIDFEATCRHKLAVVRGTPQLASRLRQIEEAASGSWTAQSEHGDTYYCHAADLRSLDHGAASASLLASLRTNAPTLVVSECCLCYLTHLEAERAIAFFCSRIARLAIVIYEPMPLGDAFGTVMLSNLRARNIFMPSVEHYNNGPGQECRLRHAGFSRVGHMTMDAAWQLLVPAAEKDRLARLEGLDELEEWNLLAAHYIVAWASRDTSLGHLDQYLSLAKE</sequence>
<dbReference type="PIRSF" id="PIRSF016305">
    <property type="entry name" value="LCM_mtfrase"/>
    <property type="match status" value="1"/>
</dbReference>
<feature type="binding site" evidence="9">
    <location>
        <begin position="83"/>
        <end position="84"/>
    </location>
    <ligand>
        <name>S-adenosyl-L-methionine</name>
        <dbReference type="ChEBI" id="CHEBI:59789"/>
    </ligand>
</feature>
<comment type="function">
    <text evidence="8">Methylates the carboxyl group of the C-terminal leucine residue of protein phosphatase 2A catalytic subunits to form alpha-leucine ester residues.</text>
</comment>
<dbReference type="GO" id="GO:0032259">
    <property type="term" value="P:methylation"/>
    <property type="evidence" value="ECO:0007669"/>
    <property type="project" value="UniProtKB-KW"/>
</dbReference>
<dbReference type="GO" id="GO:0018423">
    <property type="term" value="F:protein C-terminal leucine carboxyl O-methyltransferase activity"/>
    <property type="evidence" value="ECO:0007669"/>
    <property type="project" value="UniProtKB-EC"/>
</dbReference>
<dbReference type="AlphaFoldDB" id="A0A2C5XTH0"/>
<keyword evidence="6 8" id="KW-0808">Transferase</keyword>
<dbReference type="EC" id="2.1.1.233" evidence="3 8"/>
<keyword evidence="5 8" id="KW-0489">Methyltransferase</keyword>
<keyword evidence="11" id="KW-1185">Reference proteome</keyword>
<evidence type="ECO:0000256" key="8">
    <source>
        <dbReference type="PIRNR" id="PIRNR016305"/>
    </source>
</evidence>
<evidence type="ECO:0000256" key="5">
    <source>
        <dbReference type="ARBA" id="ARBA00022603"/>
    </source>
</evidence>
<evidence type="ECO:0000256" key="2">
    <source>
        <dbReference type="ARBA" id="ARBA00010703"/>
    </source>
</evidence>
<organism evidence="10 11">
    <name type="scientific">Ophiocordyceps australis</name>
    <dbReference type="NCBI Taxonomy" id="1399860"/>
    <lineage>
        <taxon>Eukaryota</taxon>
        <taxon>Fungi</taxon>
        <taxon>Dikarya</taxon>
        <taxon>Ascomycota</taxon>
        <taxon>Pezizomycotina</taxon>
        <taxon>Sordariomycetes</taxon>
        <taxon>Hypocreomycetidae</taxon>
        <taxon>Hypocreales</taxon>
        <taxon>Ophiocordycipitaceae</taxon>
        <taxon>Ophiocordyceps</taxon>
    </lineage>
</organism>
<gene>
    <name evidence="10" type="ORF">CDD82_7917</name>
</gene>
<protein>
    <recommendedName>
        <fullName evidence="4 8">Leucine carboxyl methyltransferase 1</fullName>
        <ecNumber evidence="3 8">2.1.1.233</ecNumber>
    </recommendedName>
</protein>
<evidence type="ECO:0000256" key="1">
    <source>
        <dbReference type="ARBA" id="ARBA00000724"/>
    </source>
</evidence>
<dbReference type="InterPro" id="IPR007213">
    <property type="entry name" value="Ppm1/Ppm2/Tcmp"/>
</dbReference>
<dbReference type="PANTHER" id="PTHR13600:SF21">
    <property type="entry name" value="LEUCINE CARBOXYL METHYLTRANSFERASE 1"/>
    <property type="match status" value="1"/>
</dbReference>
<evidence type="ECO:0000256" key="7">
    <source>
        <dbReference type="ARBA" id="ARBA00022691"/>
    </source>
</evidence>
<dbReference type="Pfam" id="PF04072">
    <property type="entry name" value="LCM"/>
    <property type="match status" value="1"/>
</dbReference>
<dbReference type="SUPFAM" id="SSF53335">
    <property type="entry name" value="S-adenosyl-L-methionine-dependent methyltransferases"/>
    <property type="match status" value="1"/>
</dbReference>
<evidence type="ECO:0000313" key="11">
    <source>
        <dbReference type="Proteomes" id="UP000224854"/>
    </source>
</evidence>
<reference evidence="10 11" key="1">
    <citation type="submission" date="2017-06" db="EMBL/GenBank/DDBJ databases">
        <title>Ant-infecting Ophiocordyceps genomes reveal a high diversity of potential behavioral manipulation genes and a possible major role for enterotoxins.</title>
        <authorList>
            <person name="De Bekker C."/>
            <person name="Evans H.C."/>
            <person name="Brachmann A."/>
            <person name="Hughes D.P."/>
        </authorList>
    </citation>
    <scope>NUCLEOTIDE SEQUENCE [LARGE SCALE GENOMIC DNA]</scope>
    <source>
        <strain evidence="10 11">1348a</strain>
    </source>
</reference>
<name>A0A2C5XTH0_9HYPO</name>
<comment type="catalytic activity">
    <reaction evidence="1 8">
        <text>[phosphatase 2A protein]-C-terminal L-leucine + S-adenosyl-L-methionine = [phosphatase 2A protein]-C-terminal L-leucine methyl ester + S-adenosyl-L-homocysteine</text>
        <dbReference type="Rhea" id="RHEA:48544"/>
        <dbReference type="Rhea" id="RHEA-COMP:12134"/>
        <dbReference type="Rhea" id="RHEA-COMP:12135"/>
        <dbReference type="ChEBI" id="CHEBI:57856"/>
        <dbReference type="ChEBI" id="CHEBI:59789"/>
        <dbReference type="ChEBI" id="CHEBI:90516"/>
        <dbReference type="ChEBI" id="CHEBI:90517"/>
        <dbReference type="EC" id="2.1.1.233"/>
    </reaction>
</comment>
<dbReference type="InterPro" id="IPR029063">
    <property type="entry name" value="SAM-dependent_MTases_sf"/>
</dbReference>
<comment type="caution">
    <text evidence="10">The sequence shown here is derived from an EMBL/GenBank/DDBJ whole genome shotgun (WGS) entry which is preliminary data.</text>
</comment>
<evidence type="ECO:0000313" key="10">
    <source>
        <dbReference type="EMBL" id="PHH69208.1"/>
    </source>
</evidence>